<dbReference type="GO" id="GO:0031177">
    <property type="term" value="F:phosphopantetheine binding"/>
    <property type="evidence" value="ECO:0007669"/>
    <property type="project" value="InterPro"/>
</dbReference>
<dbReference type="SUPFAM" id="SSF50129">
    <property type="entry name" value="GroES-like"/>
    <property type="match status" value="1"/>
</dbReference>
<dbReference type="PROSITE" id="PS52004">
    <property type="entry name" value="KS3_2"/>
    <property type="match status" value="1"/>
</dbReference>
<dbReference type="GO" id="GO:0016491">
    <property type="term" value="F:oxidoreductase activity"/>
    <property type="evidence" value="ECO:0007669"/>
    <property type="project" value="InterPro"/>
</dbReference>
<dbReference type="Gene3D" id="3.10.129.110">
    <property type="entry name" value="Polyketide synthase dehydratase"/>
    <property type="match status" value="1"/>
</dbReference>
<dbReference type="SUPFAM" id="SSF51735">
    <property type="entry name" value="NAD(P)-binding Rossmann-fold domains"/>
    <property type="match status" value="3"/>
</dbReference>
<keyword evidence="2" id="KW-0597">Phosphoprotein</keyword>
<dbReference type="SMART" id="SM00829">
    <property type="entry name" value="PKS_ER"/>
    <property type="match status" value="1"/>
</dbReference>
<dbReference type="PANTHER" id="PTHR43775:SF37">
    <property type="entry name" value="SI:DKEY-61P9.11"/>
    <property type="match status" value="1"/>
</dbReference>
<dbReference type="SMART" id="SM00826">
    <property type="entry name" value="PKS_DH"/>
    <property type="match status" value="1"/>
</dbReference>
<feature type="domain" description="PKS/mFAS DH" evidence="8">
    <location>
        <begin position="911"/>
        <end position="1193"/>
    </location>
</feature>
<dbReference type="InterPro" id="IPR057326">
    <property type="entry name" value="KR_dom"/>
</dbReference>
<evidence type="ECO:0000256" key="2">
    <source>
        <dbReference type="ARBA" id="ARBA00022553"/>
    </source>
</evidence>
<dbReference type="GO" id="GO:0004312">
    <property type="term" value="F:fatty acid synthase activity"/>
    <property type="evidence" value="ECO:0007669"/>
    <property type="project" value="TreeGrafter"/>
</dbReference>
<dbReference type="Pfam" id="PF14765">
    <property type="entry name" value="PS-DH"/>
    <property type="match status" value="1"/>
</dbReference>
<dbReference type="Pfam" id="PF00109">
    <property type="entry name" value="ketoacyl-synt"/>
    <property type="match status" value="1"/>
</dbReference>
<dbReference type="GO" id="GO:0071770">
    <property type="term" value="P:DIM/DIP cell wall layer assembly"/>
    <property type="evidence" value="ECO:0007669"/>
    <property type="project" value="TreeGrafter"/>
</dbReference>
<keyword evidence="10" id="KW-1185">Reference proteome</keyword>
<dbReference type="CDD" id="cd00833">
    <property type="entry name" value="PKS"/>
    <property type="match status" value="1"/>
</dbReference>
<dbReference type="PROSITE" id="PS50075">
    <property type="entry name" value="CARRIER"/>
    <property type="match status" value="1"/>
</dbReference>
<dbReference type="SMART" id="SM01294">
    <property type="entry name" value="PKS_PP_betabranch"/>
    <property type="match status" value="1"/>
</dbReference>
<dbReference type="Pfam" id="PF02801">
    <property type="entry name" value="Ketoacyl-synt_C"/>
    <property type="match status" value="1"/>
</dbReference>
<dbReference type="InterPro" id="IPR016036">
    <property type="entry name" value="Malonyl_transacylase_ACP-bd"/>
</dbReference>
<keyword evidence="1" id="KW-0596">Phosphopantetheine</keyword>
<dbReference type="InterPro" id="IPR014031">
    <property type="entry name" value="Ketoacyl_synth_C"/>
</dbReference>
<dbReference type="InterPro" id="IPR009081">
    <property type="entry name" value="PP-bd_ACP"/>
</dbReference>
<dbReference type="InterPro" id="IPR050091">
    <property type="entry name" value="PKS_NRPS_Biosynth_Enz"/>
</dbReference>
<dbReference type="InterPro" id="IPR011032">
    <property type="entry name" value="GroES-like_sf"/>
</dbReference>
<dbReference type="InterPro" id="IPR016035">
    <property type="entry name" value="Acyl_Trfase/lysoPLipase"/>
</dbReference>
<dbReference type="InterPro" id="IPR013968">
    <property type="entry name" value="PKS_KR"/>
</dbReference>
<dbReference type="InterPro" id="IPR049900">
    <property type="entry name" value="PKS_mFAS_DH"/>
</dbReference>
<dbReference type="Pfam" id="PF13602">
    <property type="entry name" value="ADH_zinc_N_2"/>
    <property type="match status" value="1"/>
</dbReference>
<dbReference type="Gene3D" id="3.40.366.10">
    <property type="entry name" value="Malonyl-Coenzyme A Acyl Carrier Protein, domain 2"/>
    <property type="match status" value="1"/>
</dbReference>
<evidence type="ECO:0000313" key="9">
    <source>
        <dbReference type="EMBL" id="SDY98278.1"/>
    </source>
</evidence>
<dbReference type="GO" id="GO:0005886">
    <property type="term" value="C:plasma membrane"/>
    <property type="evidence" value="ECO:0007669"/>
    <property type="project" value="TreeGrafter"/>
</dbReference>
<dbReference type="Gene3D" id="3.40.47.10">
    <property type="match status" value="1"/>
</dbReference>
<dbReference type="InterPro" id="IPR018201">
    <property type="entry name" value="Ketoacyl_synth_AS"/>
</dbReference>
<dbReference type="SMART" id="SM00825">
    <property type="entry name" value="PKS_KS"/>
    <property type="match status" value="1"/>
</dbReference>
<dbReference type="PROSITE" id="PS00606">
    <property type="entry name" value="KS3_1"/>
    <property type="match status" value="1"/>
</dbReference>
<dbReference type="Gene3D" id="3.30.70.3290">
    <property type="match status" value="1"/>
</dbReference>
<dbReference type="Pfam" id="PF00698">
    <property type="entry name" value="Acyl_transf_1"/>
    <property type="match status" value="1"/>
</dbReference>
<dbReference type="PANTHER" id="PTHR43775">
    <property type="entry name" value="FATTY ACID SYNTHASE"/>
    <property type="match status" value="1"/>
</dbReference>
<dbReference type="InterPro" id="IPR020807">
    <property type="entry name" value="PKS_DH"/>
</dbReference>
<evidence type="ECO:0000313" key="10">
    <source>
        <dbReference type="Proteomes" id="UP000242415"/>
    </source>
</evidence>
<dbReference type="GO" id="GO:0004315">
    <property type="term" value="F:3-oxoacyl-[acyl-carrier-protein] synthase activity"/>
    <property type="evidence" value="ECO:0007669"/>
    <property type="project" value="InterPro"/>
</dbReference>
<gene>
    <name evidence="9" type="ORF">SAMN05444365_104425</name>
</gene>
<dbReference type="InterPro" id="IPR013154">
    <property type="entry name" value="ADH-like_N"/>
</dbReference>
<dbReference type="GO" id="GO:0006633">
    <property type="term" value="P:fatty acid biosynthetic process"/>
    <property type="evidence" value="ECO:0007669"/>
    <property type="project" value="InterPro"/>
</dbReference>
<dbReference type="InterPro" id="IPR001227">
    <property type="entry name" value="Ac_transferase_dom_sf"/>
</dbReference>
<evidence type="ECO:0000259" key="6">
    <source>
        <dbReference type="PROSITE" id="PS50075"/>
    </source>
</evidence>
<dbReference type="InterPro" id="IPR049552">
    <property type="entry name" value="PKS_DH_N"/>
</dbReference>
<accession>A0A1H3PB38</accession>
<dbReference type="Pfam" id="PF00550">
    <property type="entry name" value="PP-binding"/>
    <property type="match status" value="1"/>
</dbReference>
<dbReference type="InterPro" id="IPR014043">
    <property type="entry name" value="Acyl_transferase_dom"/>
</dbReference>
<dbReference type="FunFam" id="3.40.50.720:FF:000209">
    <property type="entry name" value="Polyketide synthase Pks12"/>
    <property type="match status" value="1"/>
</dbReference>
<dbReference type="SUPFAM" id="SSF47336">
    <property type="entry name" value="ACP-like"/>
    <property type="match status" value="1"/>
</dbReference>
<evidence type="ECO:0000259" key="7">
    <source>
        <dbReference type="PROSITE" id="PS52004"/>
    </source>
</evidence>
<dbReference type="Pfam" id="PF21089">
    <property type="entry name" value="PKS_DH_N"/>
    <property type="match status" value="1"/>
</dbReference>
<evidence type="ECO:0000256" key="5">
    <source>
        <dbReference type="PROSITE-ProRule" id="PRU01363"/>
    </source>
</evidence>
<keyword evidence="3" id="KW-0808">Transferase</keyword>
<dbReference type="InterPro" id="IPR016039">
    <property type="entry name" value="Thiolase-like"/>
</dbReference>
<proteinExistence type="predicted"/>
<dbReference type="InterPro" id="IPR042104">
    <property type="entry name" value="PKS_dehydratase_sf"/>
</dbReference>
<dbReference type="STRING" id="405436.SAMN05444365_104425"/>
<protein>
    <submittedName>
        <fullName evidence="9">Myxalamid-type polyketide synthase MxaB</fullName>
    </submittedName>
</protein>
<dbReference type="FunFam" id="3.40.47.10:FF:000019">
    <property type="entry name" value="Polyketide synthase type I"/>
    <property type="match status" value="1"/>
</dbReference>
<dbReference type="InterPro" id="IPR036291">
    <property type="entry name" value="NAD(P)-bd_dom_sf"/>
</dbReference>
<dbReference type="GO" id="GO:0005737">
    <property type="term" value="C:cytoplasm"/>
    <property type="evidence" value="ECO:0007669"/>
    <property type="project" value="TreeGrafter"/>
</dbReference>
<dbReference type="InterPro" id="IPR020806">
    <property type="entry name" value="PKS_PP-bd"/>
</dbReference>
<evidence type="ECO:0000256" key="4">
    <source>
        <dbReference type="ARBA" id="ARBA00023268"/>
    </source>
</evidence>
<feature type="domain" description="Ketosynthase family 3 (KS3)" evidence="7">
    <location>
        <begin position="24"/>
        <end position="448"/>
    </location>
</feature>
<reference evidence="10" key="1">
    <citation type="submission" date="2016-10" db="EMBL/GenBank/DDBJ databases">
        <authorList>
            <person name="Varghese N."/>
            <person name="Submissions S."/>
        </authorList>
    </citation>
    <scope>NUCLEOTIDE SEQUENCE [LARGE SCALE GENOMIC DNA]</scope>
    <source>
        <strain evidence="10">DSM 45245</strain>
    </source>
</reference>
<evidence type="ECO:0000259" key="8">
    <source>
        <dbReference type="PROSITE" id="PS52019"/>
    </source>
</evidence>
<feature type="domain" description="Carrier" evidence="6">
    <location>
        <begin position="2016"/>
        <end position="2091"/>
    </location>
</feature>
<name>A0A1H3PB38_9ACTN</name>
<feature type="active site" description="Proton acceptor; for dehydratase activity" evidence="5">
    <location>
        <position position="946"/>
    </location>
</feature>
<dbReference type="InterPro" id="IPR049551">
    <property type="entry name" value="PKS_DH_C"/>
</dbReference>
<dbReference type="Proteomes" id="UP000242415">
    <property type="component" value="Unassembled WGS sequence"/>
</dbReference>
<dbReference type="InterPro" id="IPR036736">
    <property type="entry name" value="ACP-like_sf"/>
</dbReference>
<dbReference type="Gene3D" id="1.10.1200.10">
    <property type="entry name" value="ACP-like"/>
    <property type="match status" value="1"/>
</dbReference>
<dbReference type="Gene3D" id="3.40.50.720">
    <property type="entry name" value="NAD(P)-binding Rossmann-like Domain"/>
    <property type="match status" value="3"/>
</dbReference>
<keyword evidence="4" id="KW-0511">Multifunctional enzyme</keyword>
<dbReference type="EMBL" id="FNPH01000004">
    <property type="protein sequence ID" value="SDY98278.1"/>
    <property type="molecule type" value="Genomic_DNA"/>
</dbReference>
<feature type="region of interest" description="N-terminal hotdog fold" evidence="5">
    <location>
        <begin position="911"/>
        <end position="1037"/>
    </location>
</feature>
<dbReference type="SMART" id="SM00822">
    <property type="entry name" value="PKS_KR"/>
    <property type="match status" value="1"/>
</dbReference>
<evidence type="ECO:0000256" key="1">
    <source>
        <dbReference type="ARBA" id="ARBA00022450"/>
    </source>
</evidence>
<dbReference type="InterPro" id="IPR020843">
    <property type="entry name" value="ER"/>
</dbReference>
<feature type="active site" description="Proton donor; for dehydratase activity" evidence="5">
    <location>
        <position position="1112"/>
    </location>
</feature>
<dbReference type="InterPro" id="IPR020841">
    <property type="entry name" value="PKS_Beta-ketoAc_synthase_dom"/>
</dbReference>
<sequence>MPTSDHADPGARDELLNDLLLERYEPVAIVGVGLRFPGDNDSPGGFAEFLRSGGSGTGPIPADRWDVAGLAATEAGEKGAVGTSGGGFLSGIDQFDPRFFAISPKEAQYIDPQHRLVLETTWEALEHANIDPASLRHGSGGVYVGVSCVDYILEVDALGYEELDAYIGTGTAHSAIPGRVSYFLGLRGPSMAVDTACSSSLVSLHLAVEGLRRRECEIALCGGVNAIHHPRNHIVFSQANMLAPDGECKTFDAAADGYSRSEGCGMLVLKRLSDAKRDGDRILALVRGSAVRQDGESGGLTVPNGSAQEAVMRAALDAAMLAPEEIQYVEAHGTGTPLGDPIEMGAIRAVFAASHSMREPILVGSLKTNVGHMEAAAGVGGIVKTVLQLRDGQIYPHLNLAHPSEHIPWASAPVAVPTEARAWPAGTRRALVNSFGFAGTIASVVLEQAPGWGEVSPAPPSGDAEPHLFTLSAITPRSLRLQAARYREFLDARPELSLADLCRTAHLGRAHLGTRLASVVHNRDELTELLAAEPRPAGPAAARVAFAFTGQGAQRPGMGAPLYDRYPVFRRHVDECDRLFAGHLGRSVRDLMLGRTDDPDEIHQTRFTQPALFTLEYSLAQLWLSWGVRPDVLIGHSIGEVTAAALGGVLTLPDAVRLVAARAELMQAVSAPGGMVAVAAPMEQVADLVCSHDDLAFAAINAPNRCVVSGGRESLAAVVEAIEARGIGTRRLPVSHAFHSPLMAEIYPRFRAALDGIEWAEPQVPVVSNVTGRLADPGQMSDADYWVRHVGEPVRFADGVAAIGERGSHTFIEIGPGSTLLTLGRESLGAGEHRWLPSLHPGDEHGDVLLRALAAHYQAGASIDWAGFHEGESGRPVDLPTYAFDRKRYWLPLDGRRHARGGAADAAAVTHPLLGPEVTTTEQRARGEREFRTTLSPDRPRYLADHVVLGQVVFPAAGYVEVLLALQDEVWGETGRLIRDLDIHEPLLLPADQEVELRARLRPEDGGAAVEVVSRAPETGVERRHVTAFIAADAPAEPLTVLTRRLTADAAAPATVVTEGAEIYADYADLGLEYGPEFRRIERIERHGDVAVSVLRGHRTAAVEMLAPFVLDCVIQTLAAVAETEHTYLPVRFGAFRFLRKPKGERLRGLVRITGADPERDEISAELLLLDEGRPVFQVSGLAFRRVVNTAGAGRRLFHEPSWTKRSLVRQQSRVPERVVAVHPAAAEVAHLTERVERAGIELVVAESAAEAGRLLADRPGDVCWFWQAGDGPVDAGSLREECERNYRDLLDLARRLDGVPFGDDRRLWLVTTGAQRLPGDRPADSRLAPATLWGFGHSWWSEHPTYRVTLVDLPAGRPDEAAESLVTEWCGAEADEFQVAYRDGARHVRRIRAVQPGVATDDVELVIQRPGEFDGVRPVPVRAVAPIDDQVQVRVHAAGLNFKDVLNALGLLRQHAEDTGTPYQELPLGFEAAGTVVASGPRADFAPGDEVMVSALGCMKRLVTVPSTAVVRKPAGIGFAEAAALPTAYVTAYHALHELAGIRAGDRVLIHAAAGGVGQAAVRLAQLAGAEVYATGSPRKQELLRRQGVAHVFNSRTLDFADEILRVTDGAGVDIVLNSLNKDFIPAGLRALGHGGRFVELGKIGIWSTAAVRDARPDVAYHFFDLSELPADELAATNQRILGRVADLIEQGALTPIPTTEYALSETAEAFGVLSRGGNVGKLVLRFGDERPRPRPVELRPDRTYLVTGGLGALGLLAGERLVAGGARHLALLSRRAVDDERRAELAARFGPDVRLEVLRGDVADPVDMARVTAALRAAPHPLGGVVHAAGVLADTPIATMDWAQVEAVLRPKVYGGWLLHRLAEDLGGVDLFVTYSSVSAPLGPVAQGNYAAANSFLDGLAHWRAGQGLPALSIDWGPWAAVGMAAGMDDRSRRRIEQQGLRFLSPVDGGRALTRLLADPRPQVMVGEFDWDRYVASRPAGNALYREVAREAARRAVRVDLDELRAQPAAVRLASVGELLRAKLAAVLHFDGADDVPAGAKFAELGLDSLMAVELKNALESVFGVPLPTSMVFDHPTVDAAARFIDQQLAPPERAGAATPEREVDVAQLSDAEAIAELDALRGS</sequence>
<dbReference type="Gene3D" id="3.90.180.10">
    <property type="entry name" value="Medium-chain alcohol dehydrogenases, catalytic domain"/>
    <property type="match status" value="1"/>
</dbReference>
<dbReference type="SUPFAM" id="SSF53901">
    <property type="entry name" value="Thiolase-like"/>
    <property type="match status" value="1"/>
</dbReference>
<dbReference type="InterPro" id="IPR014030">
    <property type="entry name" value="Ketoacyl_synth_N"/>
</dbReference>
<feature type="region of interest" description="C-terminal hotdog fold" evidence="5">
    <location>
        <begin position="1055"/>
        <end position="1193"/>
    </location>
</feature>
<dbReference type="RefSeq" id="WP_091556564.1">
    <property type="nucleotide sequence ID" value="NZ_FNPH01000004.1"/>
</dbReference>
<dbReference type="SMART" id="SM00823">
    <property type="entry name" value="PKS_PP"/>
    <property type="match status" value="1"/>
</dbReference>
<dbReference type="PROSITE" id="PS52019">
    <property type="entry name" value="PKS_MFAS_DH"/>
    <property type="match status" value="1"/>
</dbReference>
<dbReference type="SUPFAM" id="SSF52151">
    <property type="entry name" value="FabD/lysophospholipase-like"/>
    <property type="match status" value="1"/>
</dbReference>
<organism evidence="9 10">
    <name type="scientific">Micromonospora pattaloongensis</name>
    <dbReference type="NCBI Taxonomy" id="405436"/>
    <lineage>
        <taxon>Bacteria</taxon>
        <taxon>Bacillati</taxon>
        <taxon>Actinomycetota</taxon>
        <taxon>Actinomycetes</taxon>
        <taxon>Micromonosporales</taxon>
        <taxon>Micromonosporaceae</taxon>
        <taxon>Micromonospora</taxon>
    </lineage>
</organism>
<dbReference type="SUPFAM" id="SSF55048">
    <property type="entry name" value="Probable ACP-binding domain of malonyl-CoA ACP transacylase"/>
    <property type="match status" value="1"/>
</dbReference>
<evidence type="ECO:0000256" key="3">
    <source>
        <dbReference type="ARBA" id="ARBA00022679"/>
    </source>
</evidence>
<dbReference type="OrthoDB" id="9778690at2"/>
<dbReference type="Pfam" id="PF08240">
    <property type="entry name" value="ADH_N"/>
    <property type="match status" value="1"/>
</dbReference>
<dbReference type="CDD" id="cd05195">
    <property type="entry name" value="enoyl_red"/>
    <property type="match status" value="1"/>
</dbReference>
<dbReference type="Pfam" id="PF08659">
    <property type="entry name" value="KR"/>
    <property type="match status" value="1"/>
</dbReference>
<dbReference type="Pfam" id="PF22621">
    <property type="entry name" value="CurL-like_PKS_C"/>
    <property type="match status" value="1"/>
</dbReference>
<dbReference type="SMART" id="SM00827">
    <property type="entry name" value="PKS_AT"/>
    <property type="match status" value="1"/>
</dbReference>